<protein>
    <recommendedName>
        <fullName evidence="3">Retrotransposon gag domain-containing protein</fullName>
    </recommendedName>
</protein>
<evidence type="ECO:0000313" key="2">
    <source>
        <dbReference type="Proteomes" id="UP001279734"/>
    </source>
</evidence>
<dbReference type="PANTHER" id="PTHR33223">
    <property type="entry name" value="CCHC-TYPE DOMAIN-CONTAINING PROTEIN"/>
    <property type="match status" value="1"/>
</dbReference>
<accession>A0AAD3S1F5</accession>
<gene>
    <name evidence="1" type="ORF">Nepgr_004453</name>
</gene>
<name>A0AAD3S1F5_NEPGR</name>
<evidence type="ECO:0008006" key="3">
    <source>
        <dbReference type="Google" id="ProtNLM"/>
    </source>
</evidence>
<comment type="caution">
    <text evidence="1">The sequence shown here is derived from an EMBL/GenBank/DDBJ whole genome shotgun (WGS) entry which is preliminary data.</text>
</comment>
<sequence>MWDHLFKEKSGRSSADLRSSPFAMDIRTQLLPRKFKMMTLEGYDESKDPMDHLNYFRTHLSLQGASEAMMYQCFPITLKGDVLLWFHGLQPNSIRSFD</sequence>
<dbReference type="Proteomes" id="UP001279734">
    <property type="component" value="Unassembled WGS sequence"/>
</dbReference>
<organism evidence="1 2">
    <name type="scientific">Nepenthes gracilis</name>
    <name type="common">Slender pitcher plant</name>
    <dbReference type="NCBI Taxonomy" id="150966"/>
    <lineage>
        <taxon>Eukaryota</taxon>
        <taxon>Viridiplantae</taxon>
        <taxon>Streptophyta</taxon>
        <taxon>Embryophyta</taxon>
        <taxon>Tracheophyta</taxon>
        <taxon>Spermatophyta</taxon>
        <taxon>Magnoliopsida</taxon>
        <taxon>eudicotyledons</taxon>
        <taxon>Gunneridae</taxon>
        <taxon>Pentapetalae</taxon>
        <taxon>Caryophyllales</taxon>
        <taxon>Nepenthaceae</taxon>
        <taxon>Nepenthes</taxon>
    </lineage>
</organism>
<reference evidence="1" key="1">
    <citation type="submission" date="2023-05" db="EMBL/GenBank/DDBJ databases">
        <title>Nepenthes gracilis genome sequencing.</title>
        <authorList>
            <person name="Fukushima K."/>
        </authorList>
    </citation>
    <scope>NUCLEOTIDE SEQUENCE</scope>
    <source>
        <strain evidence="1">SING2019-196</strain>
    </source>
</reference>
<keyword evidence="2" id="KW-1185">Reference proteome</keyword>
<dbReference type="EMBL" id="BSYO01000003">
    <property type="protein sequence ID" value="GMH02614.1"/>
    <property type="molecule type" value="Genomic_DNA"/>
</dbReference>
<dbReference type="PANTHER" id="PTHR33223:SF10">
    <property type="entry name" value="AMINOTRANSFERASE-LIKE PLANT MOBILE DOMAIN-CONTAINING PROTEIN"/>
    <property type="match status" value="1"/>
</dbReference>
<proteinExistence type="predicted"/>
<evidence type="ECO:0000313" key="1">
    <source>
        <dbReference type="EMBL" id="GMH02614.1"/>
    </source>
</evidence>
<dbReference type="AlphaFoldDB" id="A0AAD3S1F5"/>